<dbReference type="AlphaFoldDB" id="A0A3E2DLP8"/>
<organism evidence="2 3">
    <name type="scientific">Cutibacterium avidum</name>
    <dbReference type="NCBI Taxonomy" id="33010"/>
    <lineage>
        <taxon>Bacteria</taxon>
        <taxon>Bacillati</taxon>
        <taxon>Actinomycetota</taxon>
        <taxon>Actinomycetes</taxon>
        <taxon>Propionibacteriales</taxon>
        <taxon>Propionibacteriaceae</taxon>
        <taxon>Cutibacterium</taxon>
    </lineage>
</organism>
<proteinExistence type="predicted"/>
<dbReference type="InterPro" id="IPR025443">
    <property type="entry name" value="DUF4307"/>
</dbReference>
<keyword evidence="1" id="KW-0472">Membrane</keyword>
<protein>
    <submittedName>
        <fullName evidence="2">DUF4307 domain-containing protein</fullName>
    </submittedName>
</protein>
<keyword evidence="1" id="KW-1133">Transmembrane helix</keyword>
<sequence>MGHVPTPTSSQDPVLTDADRERIAKRYPKQCRTPWVILILVLAAVLVGWTVWAGLHHAEQPIRASLHGYQAISDTRVNVTINLHRPDPSVEGSCILVATGADHVRVGETTVTFPASSSKDETIHTSVKTFSRAVTAELEKCGPVG</sequence>
<feature type="transmembrane region" description="Helical" evidence="1">
    <location>
        <begin position="35"/>
        <end position="55"/>
    </location>
</feature>
<dbReference type="EMBL" id="NOWI01000002">
    <property type="protein sequence ID" value="RFT46326.1"/>
    <property type="molecule type" value="Genomic_DNA"/>
</dbReference>
<dbReference type="RefSeq" id="WP_065673701.1">
    <property type="nucleotide sequence ID" value="NZ_LYSN01000020.1"/>
</dbReference>
<evidence type="ECO:0000313" key="2">
    <source>
        <dbReference type="EMBL" id="RFT46326.1"/>
    </source>
</evidence>
<evidence type="ECO:0000313" key="3">
    <source>
        <dbReference type="Proteomes" id="UP000259211"/>
    </source>
</evidence>
<accession>A0A3E2DLP8</accession>
<reference evidence="2 3" key="1">
    <citation type="submission" date="2017-07" db="EMBL/GenBank/DDBJ databases">
        <authorList>
            <person name="Sun Z.S."/>
            <person name="Albrecht U."/>
            <person name="Echele G."/>
            <person name="Lee C.C."/>
        </authorList>
    </citation>
    <scope>NUCLEOTIDE SEQUENCE [LARGE SCALE GENOMIC DNA]</scope>
    <source>
        <strain evidence="2 3">P16-029</strain>
    </source>
</reference>
<keyword evidence="1" id="KW-0812">Transmembrane</keyword>
<evidence type="ECO:0000256" key="1">
    <source>
        <dbReference type="SAM" id="Phobius"/>
    </source>
</evidence>
<dbReference type="Pfam" id="PF14155">
    <property type="entry name" value="DUF4307"/>
    <property type="match status" value="1"/>
</dbReference>
<gene>
    <name evidence="2" type="ORF">CHT91_01835</name>
</gene>
<name>A0A3E2DLP8_9ACTN</name>
<comment type="caution">
    <text evidence="2">The sequence shown here is derived from an EMBL/GenBank/DDBJ whole genome shotgun (WGS) entry which is preliminary data.</text>
</comment>
<dbReference type="Proteomes" id="UP000259211">
    <property type="component" value="Unassembled WGS sequence"/>
</dbReference>